<dbReference type="Proteomes" id="UP000177122">
    <property type="component" value="Unassembled WGS sequence"/>
</dbReference>
<name>A0A1G2CXS8_9BACT</name>
<protein>
    <submittedName>
        <fullName evidence="2">Uncharacterized protein</fullName>
    </submittedName>
</protein>
<organism evidence="2 3">
    <name type="scientific">Candidatus Lloydbacteria bacterium RIFCSPHIGHO2_01_FULL_49_22</name>
    <dbReference type="NCBI Taxonomy" id="1798658"/>
    <lineage>
        <taxon>Bacteria</taxon>
        <taxon>Candidatus Lloydiibacteriota</taxon>
    </lineage>
</organism>
<sequence>MKKSSPSDSVNKKSAPVDAKTRRQARRWLEKIWPSLIKPKRLRNVVRRAVRKTKSKEFADKLDAVLLFMATVHDLTQQENAMNPSPALLKLQRSGTVTREIKEEFQKLLAAWKELIAIV</sequence>
<dbReference type="AlphaFoldDB" id="A0A1G2CXS8"/>
<evidence type="ECO:0000256" key="1">
    <source>
        <dbReference type="SAM" id="MobiDB-lite"/>
    </source>
</evidence>
<evidence type="ECO:0000313" key="3">
    <source>
        <dbReference type="Proteomes" id="UP000177122"/>
    </source>
</evidence>
<feature type="region of interest" description="Disordered" evidence="1">
    <location>
        <begin position="1"/>
        <end position="23"/>
    </location>
</feature>
<reference evidence="2 3" key="1">
    <citation type="journal article" date="2016" name="Nat. Commun.">
        <title>Thousands of microbial genomes shed light on interconnected biogeochemical processes in an aquifer system.</title>
        <authorList>
            <person name="Anantharaman K."/>
            <person name="Brown C.T."/>
            <person name="Hug L.A."/>
            <person name="Sharon I."/>
            <person name="Castelle C.J."/>
            <person name="Probst A.J."/>
            <person name="Thomas B.C."/>
            <person name="Singh A."/>
            <person name="Wilkins M.J."/>
            <person name="Karaoz U."/>
            <person name="Brodie E.L."/>
            <person name="Williams K.H."/>
            <person name="Hubbard S.S."/>
            <person name="Banfield J.F."/>
        </authorList>
    </citation>
    <scope>NUCLEOTIDE SEQUENCE [LARGE SCALE GENOMIC DNA]</scope>
</reference>
<accession>A0A1G2CXS8</accession>
<gene>
    <name evidence="2" type="ORF">A2845_05825</name>
</gene>
<comment type="caution">
    <text evidence="2">The sequence shown here is derived from an EMBL/GenBank/DDBJ whole genome shotgun (WGS) entry which is preliminary data.</text>
</comment>
<evidence type="ECO:0000313" key="2">
    <source>
        <dbReference type="EMBL" id="OGZ05500.1"/>
    </source>
</evidence>
<dbReference type="EMBL" id="MHLI01000010">
    <property type="protein sequence ID" value="OGZ05500.1"/>
    <property type="molecule type" value="Genomic_DNA"/>
</dbReference>
<proteinExistence type="predicted"/>